<dbReference type="Proteomes" id="UP000828390">
    <property type="component" value="Unassembled WGS sequence"/>
</dbReference>
<dbReference type="AlphaFoldDB" id="A0A9D4BMY4"/>
<reference evidence="1" key="2">
    <citation type="submission" date="2020-11" db="EMBL/GenBank/DDBJ databases">
        <authorList>
            <person name="McCartney M.A."/>
            <person name="Auch B."/>
            <person name="Kono T."/>
            <person name="Mallez S."/>
            <person name="Becker A."/>
            <person name="Gohl D.M."/>
            <person name="Silverstein K.A.T."/>
            <person name="Koren S."/>
            <person name="Bechman K.B."/>
            <person name="Herman A."/>
            <person name="Abrahante J.E."/>
            <person name="Garbe J."/>
        </authorList>
    </citation>
    <scope>NUCLEOTIDE SEQUENCE</scope>
    <source>
        <strain evidence="1">Duluth1</strain>
        <tissue evidence="1">Whole animal</tissue>
    </source>
</reference>
<dbReference type="EMBL" id="JAIWYP010000014">
    <property type="protein sequence ID" value="KAH3709831.1"/>
    <property type="molecule type" value="Genomic_DNA"/>
</dbReference>
<comment type="caution">
    <text evidence="1">The sequence shown here is derived from an EMBL/GenBank/DDBJ whole genome shotgun (WGS) entry which is preliminary data.</text>
</comment>
<keyword evidence="2" id="KW-1185">Reference proteome</keyword>
<protein>
    <submittedName>
        <fullName evidence="1">Uncharacterized protein</fullName>
    </submittedName>
</protein>
<sequence>MFHDTVKYHIPHNLWGASKRQNTKGGNTIKCLAHDKGDHLNEQFVFFNDLAKHSDQVNTCL</sequence>
<evidence type="ECO:0000313" key="1">
    <source>
        <dbReference type="EMBL" id="KAH3709831.1"/>
    </source>
</evidence>
<evidence type="ECO:0000313" key="2">
    <source>
        <dbReference type="Proteomes" id="UP000828390"/>
    </source>
</evidence>
<proteinExistence type="predicted"/>
<gene>
    <name evidence="1" type="ORF">DPMN_069296</name>
</gene>
<accession>A0A9D4BMY4</accession>
<name>A0A9D4BMY4_DREPO</name>
<organism evidence="1 2">
    <name type="scientific">Dreissena polymorpha</name>
    <name type="common">Zebra mussel</name>
    <name type="synonym">Mytilus polymorpha</name>
    <dbReference type="NCBI Taxonomy" id="45954"/>
    <lineage>
        <taxon>Eukaryota</taxon>
        <taxon>Metazoa</taxon>
        <taxon>Spiralia</taxon>
        <taxon>Lophotrochozoa</taxon>
        <taxon>Mollusca</taxon>
        <taxon>Bivalvia</taxon>
        <taxon>Autobranchia</taxon>
        <taxon>Heteroconchia</taxon>
        <taxon>Euheterodonta</taxon>
        <taxon>Imparidentia</taxon>
        <taxon>Neoheterodontei</taxon>
        <taxon>Myida</taxon>
        <taxon>Dreissenoidea</taxon>
        <taxon>Dreissenidae</taxon>
        <taxon>Dreissena</taxon>
    </lineage>
</organism>
<reference evidence="1" key="1">
    <citation type="journal article" date="2019" name="bioRxiv">
        <title>The Genome of the Zebra Mussel, Dreissena polymorpha: A Resource for Invasive Species Research.</title>
        <authorList>
            <person name="McCartney M.A."/>
            <person name="Auch B."/>
            <person name="Kono T."/>
            <person name="Mallez S."/>
            <person name="Zhang Y."/>
            <person name="Obille A."/>
            <person name="Becker A."/>
            <person name="Abrahante J.E."/>
            <person name="Garbe J."/>
            <person name="Badalamenti J.P."/>
            <person name="Herman A."/>
            <person name="Mangelson H."/>
            <person name="Liachko I."/>
            <person name="Sullivan S."/>
            <person name="Sone E.D."/>
            <person name="Koren S."/>
            <person name="Silverstein K.A.T."/>
            <person name="Beckman K.B."/>
            <person name="Gohl D.M."/>
        </authorList>
    </citation>
    <scope>NUCLEOTIDE SEQUENCE</scope>
    <source>
        <strain evidence="1">Duluth1</strain>
        <tissue evidence="1">Whole animal</tissue>
    </source>
</reference>